<accession>A0ABZ3F9D0</accession>
<dbReference type="Proteomes" id="UP001434737">
    <property type="component" value="Chromosome"/>
</dbReference>
<proteinExistence type="predicted"/>
<name>A0ABZ3F9D0_9HELI</name>
<keyword evidence="2" id="KW-1185">Reference proteome</keyword>
<dbReference type="Pfam" id="PF07087">
    <property type="entry name" value="DUF1353"/>
    <property type="match status" value="1"/>
</dbReference>
<dbReference type="InterPro" id="IPR010767">
    <property type="entry name" value="Phage_CGC-2007_Cje0229"/>
</dbReference>
<dbReference type="RefSeq" id="WP_300732775.1">
    <property type="nucleotide sequence ID" value="NZ_CP145316.1"/>
</dbReference>
<reference evidence="1 2" key="1">
    <citation type="submission" date="2024-02" db="EMBL/GenBank/DDBJ databases">
        <title>Genome and pathogenicity analysis of Helicobacter mastomyrinus isolated from mice.</title>
        <authorList>
            <person name="Zhu L."/>
        </authorList>
    </citation>
    <scope>NUCLEOTIDE SEQUENCE [LARGE SCALE GENOMIC DNA]</scope>
    <source>
        <strain evidence="1 2">Hm-17</strain>
    </source>
</reference>
<gene>
    <name evidence="1" type="ORF">V3I05_03310</name>
</gene>
<sequence length="123" mass="14408">MSSFTSPLKVEVYDCGRVYILTESFCYYREDKSKKDIIVPKGFMTDFASTPRILWSVLPPFGRYAKCAVLHDYLCEEFHKGKCNRKEADRIFLESMEAISIPFFTKWSLYLGVRIYALLKGYK</sequence>
<organism evidence="1 2">
    <name type="scientific">Helicobacter mastomyrinus</name>
    <dbReference type="NCBI Taxonomy" id="287948"/>
    <lineage>
        <taxon>Bacteria</taxon>
        <taxon>Pseudomonadati</taxon>
        <taxon>Campylobacterota</taxon>
        <taxon>Epsilonproteobacteria</taxon>
        <taxon>Campylobacterales</taxon>
        <taxon>Helicobacteraceae</taxon>
        <taxon>Helicobacter</taxon>
    </lineage>
</organism>
<dbReference type="EMBL" id="CP145316">
    <property type="protein sequence ID" value="XAM18722.1"/>
    <property type="molecule type" value="Genomic_DNA"/>
</dbReference>
<evidence type="ECO:0000313" key="2">
    <source>
        <dbReference type="Proteomes" id="UP001434737"/>
    </source>
</evidence>
<protein>
    <submittedName>
        <fullName evidence="1">DUF1353 domain-containing protein</fullName>
    </submittedName>
</protein>
<evidence type="ECO:0000313" key="1">
    <source>
        <dbReference type="EMBL" id="XAM18722.1"/>
    </source>
</evidence>